<keyword evidence="1" id="KW-1133">Transmembrane helix</keyword>
<keyword evidence="1" id="KW-0812">Transmembrane</keyword>
<sequence length="380" mass="44346">MGEALRLRKLKKKSGGGGGAVVVVLLGLWWWCCCGGVVVLWWCGGGAVVGGGVVLLLWLLFGSGVVLVNMENYEDDLMTLTCRSKLKLIKLIRTKFRNTFREELFRNTERYEVRPIPFRRLVFDSDTDGGHVTGQMLIDNINGEEFDNLHDETWIFEVYNIAALRYYTHQQLYPRAVAWSKVTTFQRKFLRNFFAGARPNRRLRPDAFEARAKWWVRSREFFDGRIHEAPPIPTPVKLRSRYDVPKYIDPRYKELIDSIKELKKKNDAHEKLLKEVYKFYQGQSKPKPLEVLNTMSYPTLILAFFKTRRGCDMTGLKPSRSRIAVRSLTWPKGPQRIRRCLRSQFRLGILPLIPTLHKLRPLWHYKDLPRGLLPIRPVLQ</sequence>
<evidence type="ECO:0000313" key="2">
    <source>
        <dbReference type="EMBL" id="GFA36330.1"/>
    </source>
</evidence>
<reference evidence="2" key="1">
    <citation type="journal article" date="2019" name="Sci. Rep.">
        <title>Draft genome of Tanacetum cinerariifolium, the natural source of mosquito coil.</title>
        <authorList>
            <person name="Yamashiro T."/>
            <person name="Shiraishi A."/>
            <person name="Satake H."/>
            <person name="Nakayama K."/>
        </authorList>
    </citation>
    <scope>NUCLEOTIDE SEQUENCE</scope>
</reference>
<keyword evidence="1" id="KW-0472">Membrane</keyword>
<dbReference type="AlphaFoldDB" id="A0A699JGM4"/>
<protein>
    <submittedName>
        <fullName evidence="2">Uncharacterized protein</fullName>
    </submittedName>
</protein>
<name>A0A699JGM4_TANCI</name>
<comment type="caution">
    <text evidence="2">The sequence shown here is derived from an EMBL/GenBank/DDBJ whole genome shotgun (WGS) entry which is preliminary data.</text>
</comment>
<organism evidence="2">
    <name type="scientific">Tanacetum cinerariifolium</name>
    <name type="common">Dalmatian daisy</name>
    <name type="synonym">Chrysanthemum cinerariifolium</name>
    <dbReference type="NCBI Taxonomy" id="118510"/>
    <lineage>
        <taxon>Eukaryota</taxon>
        <taxon>Viridiplantae</taxon>
        <taxon>Streptophyta</taxon>
        <taxon>Embryophyta</taxon>
        <taxon>Tracheophyta</taxon>
        <taxon>Spermatophyta</taxon>
        <taxon>Magnoliopsida</taxon>
        <taxon>eudicotyledons</taxon>
        <taxon>Gunneridae</taxon>
        <taxon>Pentapetalae</taxon>
        <taxon>asterids</taxon>
        <taxon>campanulids</taxon>
        <taxon>Asterales</taxon>
        <taxon>Asteraceae</taxon>
        <taxon>Asteroideae</taxon>
        <taxon>Anthemideae</taxon>
        <taxon>Anthemidinae</taxon>
        <taxon>Tanacetum</taxon>
    </lineage>
</organism>
<proteinExistence type="predicted"/>
<gene>
    <name evidence="2" type="ORF">Tci_608302</name>
</gene>
<feature type="transmembrane region" description="Helical" evidence="1">
    <location>
        <begin position="20"/>
        <end position="42"/>
    </location>
</feature>
<dbReference type="EMBL" id="BKCJ010411249">
    <property type="protein sequence ID" value="GFA36330.1"/>
    <property type="molecule type" value="Genomic_DNA"/>
</dbReference>
<feature type="transmembrane region" description="Helical" evidence="1">
    <location>
        <begin position="48"/>
        <end position="68"/>
    </location>
</feature>
<evidence type="ECO:0000256" key="1">
    <source>
        <dbReference type="SAM" id="Phobius"/>
    </source>
</evidence>
<accession>A0A699JGM4</accession>